<evidence type="ECO:0000256" key="6">
    <source>
        <dbReference type="SAM" id="MobiDB-lite"/>
    </source>
</evidence>
<evidence type="ECO:0000313" key="8">
    <source>
        <dbReference type="EMBL" id="REK87314.1"/>
    </source>
</evidence>
<dbReference type="Proteomes" id="UP000262477">
    <property type="component" value="Unassembled WGS sequence"/>
</dbReference>
<dbReference type="InterPro" id="IPR029063">
    <property type="entry name" value="SAM-dependent_MTases_sf"/>
</dbReference>
<reference evidence="8 9" key="1">
    <citation type="submission" date="2018-08" db="EMBL/GenBank/DDBJ databases">
        <title>Streptomyces NEAU-D10 sp. nov., a novel Actinomycete isolated from soil.</title>
        <authorList>
            <person name="Jin L."/>
        </authorList>
    </citation>
    <scope>NUCLEOTIDE SEQUENCE [LARGE SCALE GENOMIC DNA]</scope>
    <source>
        <strain evidence="8 9">NEAU-D10</strain>
    </source>
</reference>
<dbReference type="GO" id="GO:0032259">
    <property type="term" value="P:methylation"/>
    <property type="evidence" value="ECO:0007669"/>
    <property type="project" value="UniProtKB-KW"/>
</dbReference>
<dbReference type="EC" id="2.1.1.297" evidence="1"/>
<evidence type="ECO:0000259" key="7">
    <source>
        <dbReference type="Pfam" id="PF05175"/>
    </source>
</evidence>
<dbReference type="OrthoDB" id="9800643at2"/>
<dbReference type="AlphaFoldDB" id="A0A371PXX1"/>
<comment type="catalytic activity">
    <reaction evidence="5">
        <text>L-glutaminyl-[peptide chain release factor] + S-adenosyl-L-methionine = N(5)-methyl-L-glutaminyl-[peptide chain release factor] + S-adenosyl-L-homocysteine + H(+)</text>
        <dbReference type="Rhea" id="RHEA:42896"/>
        <dbReference type="Rhea" id="RHEA-COMP:10271"/>
        <dbReference type="Rhea" id="RHEA-COMP:10272"/>
        <dbReference type="ChEBI" id="CHEBI:15378"/>
        <dbReference type="ChEBI" id="CHEBI:30011"/>
        <dbReference type="ChEBI" id="CHEBI:57856"/>
        <dbReference type="ChEBI" id="CHEBI:59789"/>
        <dbReference type="ChEBI" id="CHEBI:61891"/>
        <dbReference type="EC" id="2.1.1.297"/>
    </reaction>
</comment>
<evidence type="ECO:0000256" key="3">
    <source>
        <dbReference type="ARBA" id="ARBA00022679"/>
    </source>
</evidence>
<dbReference type="GO" id="GO:0102559">
    <property type="term" value="F:peptide chain release factor N(5)-glutamine methyltransferase activity"/>
    <property type="evidence" value="ECO:0007669"/>
    <property type="project" value="UniProtKB-EC"/>
</dbReference>
<feature type="region of interest" description="Disordered" evidence="6">
    <location>
        <begin position="1"/>
        <end position="49"/>
    </location>
</feature>
<dbReference type="EMBL" id="QUAC01000219">
    <property type="protein sequence ID" value="REK87314.1"/>
    <property type="molecule type" value="Genomic_DNA"/>
</dbReference>
<dbReference type="InterPro" id="IPR022446">
    <property type="entry name" value="MeTrfrase_put"/>
</dbReference>
<protein>
    <recommendedName>
        <fullName evidence="1">peptide chain release factor N(5)-glutamine methyltransferase</fullName>
        <ecNumber evidence="1">2.1.1.297</ecNumber>
    </recommendedName>
</protein>
<feature type="compositionally biased region" description="Pro residues" evidence="6">
    <location>
        <begin position="33"/>
        <end position="49"/>
    </location>
</feature>
<dbReference type="Gene3D" id="1.10.8.10">
    <property type="entry name" value="DNA helicase RuvA subunit, C-terminal domain"/>
    <property type="match status" value="1"/>
</dbReference>
<organism evidence="8 9">
    <name type="scientific">Streptomyces inhibens</name>
    <dbReference type="NCBI Taxonomy" id="2293571"/>
    <lineage>
        <taxon>Bacteria</taxon>
        <taxon>Bacillati</taxon>
        <taxon>Actinomycetota</taxon>
        <taxon>Actinomycetes</taxon>
        <taxon>Kitasatosporales</taxon>
        <taxon>Streptomycetaceae</taxon>
        <taxon>Streptomyces</taxon>
    </lineage>
</organism>
<keyword evidence="4" id="KW-0949">S-adenosyl-L-methionine</keyword>
<evidence type="ECO:0000256" key="1">
    <source>
        <dbReference type="ARBA" id="ARBA00012771"/>
    </source>
</evidence>
<dbReference type="NCBIfam" id="TIGR00536">
    <property type="entry name" value="hemK_fam"/>
    <property type="match status" value="1"/>
</dbReference>
<proteinExistence type="predicted"/>
<evidence type="ECO:0000256" key="2">
    <source>
        <dbReference type="ARBA" id="ARBA00022603"/>
    </source>
</evidence>
<comment type="caution">
    <text evidence="8">The sequence shown here is derived from an EMBL/GenBank/DDBJ whole genome shotgun (WGS) entry which is preliminary data.</text>
</comment>
<keyword evidence="3" id="KW-0808">Transferase</keyword>
<dbReference type="NCBIfam" id="TIGR03704">
    <property type="entry name" value="PrmC_rel_meth"/>
    <property type="match status" value="1"/>
</dbReference>
<dbReference type="InterPro" id="IPR004556">
    <property type="entry name" value="HemK-like"/>
</dbReference>
<evidence type="ECO:0000313" key="9">
    <source>
        <dbReference type="Proteomes" id="UP000262477"/>
    </source>
</evidence>
<evidence type="ECO:0000256" key="4">
    <source>
        <dbReference type="ARBA" id="ARBA00022691"/>
    </source>
</evidence>
<dbReference type="InterPro" id="IPR007848">
    <property type="entry name" value="Small_mtfrase_dom"/>
</dbReference>
<evidence type="ECO:0000256" key="5">
    <source>
        <dbReference type="ARBA" id="ARBA00048391"/>
    </source>
</evidence>
<dbReference type="Pfam" id="PF05175">
    <property type="entry name" value="MTS"/>
    <property type="match status" value="1"/>
</dbReference>
<keyword evidence="9" id="KW-1185">Reference proteome</keyword>
<keyword evidence="2" id="KW-0489">Methyltransferase</keyword>
<dbReference type="PANTHER" id="PTHR18895:SF74">
    <property type="entry name" value="MTRF1L RELEASE FACTOR GLUTAMINE METHYLTRANSFERASE"/>
    <property type="match status" value="1"/>
</dbReference>
<sequence length="344" mass="35855">MSSSHTPSSLHTPSSPHSSQAPHPSQSSHPSSPQVPPHPSPVSSPPAAPLPSPLSLAAVITKLRAAGCVFAEDEAELLLATARTPDDLAAMVERRVVGLPLEHVLGWAEFYGLRVAVDPGVFVPRRRTEFLVDQAVGLGLRNVGLDPQNVRLGSRAAAARTHRRTVVVDLCCGSGAVGAALAAGLEQVDLYAADIEPAAVRCARRNVTAAGGEVYEGDLFDPLPAGLRGRIDILLANVPYVPTEEVGLLPPEAREYEPMVALDGGADGLDVLRRVTAAAPQWLAPGGHLLVETSERQVPHAVEAFTRNGLLTQVASSDELYATVIIGTRPAEEGAGGDEVAGAS</sequence>
<dbReference type="SUPFAM" id="SSF53335">
    <property type="entry name" value="S-adenosyl-L-methionine-dependent methyltransferases"/>
    <property type="match status" value="1"/>
</dbReference>
<accession>A0A371PXX1</accession>
<feature type="domain" description="Methyltransferase small" evidence="7">
    <location>
        <begin position="163"/>
        <end position="241"/>
    </location>
</feature>
<dbReference type="Gene3D" id="3.40.50.150">
    <property type="entry name" value="Vaccinia Virus protein VP39"/>
    <property type="match status" value="1"/>
</dbReference>
<dbReference type="PANTHER" id="PTHR18895">
    <property type="entry name" value="HEMK METHYLTRANSFERASE"/>
    <property type="match status" value="1"/>
</dbReference>
<gene>
    <name evidence="8" type="ORF">DY245_27460</name>
</gene>
<dbReference type="InterPro" id="IPR050320">
    <property type="entry name" value="N5-glutamine_MTase"/>
</dbReference>
<feature type="compositionally biased region" description="Low complexity" evidence="6">
    <location>
        <begin position="1"/>
        <end position="32"/>
    </location>
</feature>
<name>A0A371PXX1_STRIH</name>